<reference evidence="1" key="1">
    <citation type="submission" date="2018-05" db="EMBL/GenBank/DDBJ databases">
        <authorList>
            <person name="Lanie J.A."/>
            <person name="Ng W.-L."/>
            <person name="Kazmierczak K.M."/>
            <person name="Andrzejewski T.M."/>
            <person name="Davidsen T.M."/>
            <person name="Wayne K.J."/>
            <person name="Tettelin H."/>
            <person name="Glass J.I."/>
            <person name="Rusch D."/>
            <person name="Podicherti R."/>
            <person name="Tsui H.-C.T."/>
            <person name="Winkler M.E."/>
        </authorList>
    </citation>
    <scope>NUCLEOTIDE SEQUENCE</scope>
</reference>
<gene>
    <name evidence="1" type="ORF">METZ01_LOCUS4958</name>
</gene>
<proteinExistence type="predicted"/>
<dbReference type="AlphaFoldDB" id="A0A381NDB8"/>
<organism evidence="1">
    <name type="scientific">marine metagenome</name>
    <dbReference type="NCBI Taxonomy" id="408172"/>
    <lineage>
        <taxon>unclassified sequences</taxon>
        <taxon>metagenomes</taxon>
        <taxon>ecological metagenomes</taxon>
    </lineage>
</organism>
<dbReference type="EMBL" id="UINC01000256">
    <property type="protein sequence ID" value="SUZ52104.1"/>
    <property type="molecule type" value="Genomic_DNA"/>
</dbReference>
<sequence length="41" mass="4485">FFVLIAKKDAFELDMSVEAAFNLVISAGVVTPNSVKIKDEK</sequence>
<evidence type="ECO:0000313" key="1">
    <source>
        <dbReference type="EMBL" id="SUZ52104.1"/>
    </source>
</evidence>
<protein>
    <submittedName>
        <fullName evidence="1">Uncharacterized protein</fullName>
    </submittedName>
</protein>
<name>A0A381NDB8_9ZZZZ</name>
<feature type="non-terminal residue" evidence="1">
    <location>
        <position position="1"/>
    </location>
</feature>
<accession>A0A381NDB8</accession>